<feature type="coiled-coil region" evidence="1">
    <location>
        <begin position="32"/>
        <end position="69"/>
    </location>
</feature>
<reference evidence="4 5" key="1">
    <citation type="submission" date="2020-10" db="EMBL/GenBank/DDBJ databases">
        <title>Plant Genome Project.</title>
        <authorList>
            <person name="Zhang R.-G."/>
        </authorList>
    </citation>
    <scope>NUCLEOTIDE SEQUENCE [LARGE SCALE GENOMIC DNA]</scope>
    <source>
        <strain evidence="4">FAFU-HL-1</strain>
        <tissue evidence="4">Leaf</tissue>
    </source>
</reference>
<dbReference type="Proteomes" id="UP000657918">
    <property type="component" value="Unassembled WGS sequence"/>
</dbReference>
<dbReference type="EMBL" id="JADGMS010000003">
    <property type="protein sequence ID" value="KAF9685608.1"/>
    <property type="molecule type" value="Genomic_DNA"/>
</dbReference>
<evidence type="ECO:0000256" key="3">
    <source>
        <dbReference type="SAM" id="Phobius"/>
    </source>
</evidence>
<protein>
    <submittedName>
        <fullName evidence="4">Uncharacterized protein</fullName>
    </submittedName>
</protein>
<keyword evidence="5" id="KW-1185">Reference proteome</keyword>
<evidence type="ECO:0000256" key="1">
    <source>
        <dbReference type="SAM" id="Coils"/>
    </source>
</evidence>
<comment type="caution">
    <text evidence="4">The sequence shown here is derived from an EMBL/GenBank/DDBJ whole genome shotgun (WGS) entry which is preliminary data.</text>
</comment>
<keyword evidence="3" id="KW-0812">Transmembrane</keyword>
<keyword evidence="3" id="KW-0472">Membrane</keyword>
<sequence>MVRTENALAEERSTDQNKAQKRKRSCRVQSNMKRLIAEMAEIREQQKRIEEGEMEIRESFQEIEFEQDQLRKKTLLISKQAARNQHTLHEMFKIMNALENSNLSEADGLIQCLRLVSPDSLSLSFFLYASLNLTRHHPLKSSSLIYIYGFLFQSLIYLFPLYELL</sequence>
<dbReference type="OrthoDB" id="850227at2759"/>
<feature type="region of interest" description="Disordered" evidence="2">
    <location>
        <begin position="1"/>
        <end position="25"/>
    </location>
</feature>
<gene>
    <name evidence="4" type="ORF">SADUNF_Sadunf03G0072300</name>
</gene>
<evidence type="ECO:0000313" key="5">
    <source>
        <dbReference type="Proteomes" id="UP000657918"/>
    </source>
</evidence>
<evidence type="ECO:0000256" key="2">
    <source>
        <dbReference type="SAM" id="MobiDB-lite"/>
    </source>
</evidence>
<proteinExistence type="predicted"/>
<dbReference type="PANTHER" id="PTHR48248">
    <property type="entry name" value="UVR DOMAIN-CONTAINING PROTEIN"/>
    <property type="match status" value="1"/>
</dbReference>
<accession>A0A835KBU3</accession>
<dbReference type="AlphaFoldDB" id="A0A835KBU3"/>
<keyword evidence="1" id="KW-0175">Coiled coil</keyword>
<name>A0A835KBU3_9ROSI</name>
<organism evidence="4 5">
    <name type="scientific">Salix dunnii</name>
    <dbReference type="NCBI Taxonomy" id="1413687"/>
    <lineage>
        <taxon>Eukaryota</taxon>
        <taxon>Viridiplantae</taxon>
        <taxon>Streptophyta</taxon>
        <taxon>Embryophyta</taxon>
        <taxon>Tracheophyta</taxon>
        <taxon>Spermatophyta</taxon>
        <taxon>Magnoliopsida</taxon>
        <taxon>eudicotyledons</taxon>
        <taxon>Gunneridae</taxon>
        <taxon>Pentapetalae</taxon>
        <taxon>rosids</taxon>
        <taxon>fabids</taxon>
        <taxon>Malpighiales</taxon>
        <taxon>Salicaceae</taxon>
        <taxon>Saliceae</taxon>
        <taxon>Salix</taxon>
    </lineage>
</organism>
<feature type="transmembrane region" description="Helical" evidence="3">
    <location>
        <begin position="144"/>
        <end position="162"/>
    </location>
</feature>
<keyword evidence="3" id="KW-1133">Transmembrane helix</keyword>
<evidence type="ECO:0000313" key="4">
    <source>
        <dbReference type="EMBL" id="KAF9685608.1"/>
    </source>
</evidence>
<dbReference type="PANTHER" id="PTHR48248:SF5">
    <property type="entry name" value="UVR DOMAIN-CONTAINING PROTEIN"/>
    <property type="match status" value="1"/>
</dbReference>